<gene>
    <name evidence="2" type="ORF">ZHAS_00006163</name>
</gene>
<keyword evidence="4" id="KW-1185">Reference proteome</keyword>
<protein>
    <submittedName>
        <fullName evidence="2">AGAP001718-PA-like protein</fullName>
    </submittedName>
</protein>
<evidence type="ECO:0000313" key="2">
    <source>
        <dbReference type="EMBL" id="KFB38762.1"/>
    </source>
</evidence>
<dbReference type="AlphaFoldDB" id="A0A084VLB8"/>
<evidence type="ECO:0000313" key="4">
    <source>
        <dbReference type="Proteomes" id="UP000030765"/>
    </source>
</evidence>
<dbReference type="InterPro" id="IPR031993">
    <property type="entry name" value="DUF4789"/>
</dbReference>
<proteinExistence type="predicted"/>
<dbReference type="OrthoDB" id="6338576at2759"/>
<dbReference type="EnsemblMetazoa" id="ASIC006163-RA">
    <property type="protein sequence ID" value="ASIC006163-PA"/>
    <property type="gene ID" value="ASIC006163"/>
</dbReference>
<dbReference type="VEuPathDB" id="VectorBase:ASIC006163"/>
<dbReference type="VEuPathDB" id="VectorBase:ASIS002090"/>
<feature type="domain" description="DUF4789" evidence="1">
    <location>
        <begin position="1"/>
        <end position="39"/>
    </location>
</feature>
<name>A0A084VLB8_ANOSI</name>
<dbReference type="EMBL" id="ATLV01014443">
    <property type="status" value="NOT_ANNOTATED_CDS"/>
    <property type="molecule type" value="Genomic_DNA"/>
</dbReference>
<evidence type="ECO:0000313" key="3">
    <source>
        <dbReference type="EnsemblMetazoa" id="ASIC006163-PA"/>
    </source>
</evidence>
<dbReference type="EMBL" id="KE524972">
    <property type="protein sequence ID" value="KFB38762.1"/>
    <property type="molecule type" value="Genomic_DNA"/>
</dbReference>
<organism evidence="3 4">
    <name type="scientific">Anopheles sinensis</name>
    <name type="common">Mosquito</name>
    <dbReference type="NCBI Taxonomy" id="74873"/>
    <lineage>
        <taxon>Eukaryota</taxon>
        <taxon>Metazoa</taxon>
        <taxon>Ecdysozoa</taxon>
        <taxon>Arthropoda</taxon>
        <taxon>Hexapoda</taxon>
        <taxon>Insecta</taxon>
        <taxon>Pterygota</taxon>
        <taxon>Neoptera</taxon>
        <taxon>Endopterygota</taxon>
        <taxon>Diptera</taxon>
        <taxon>Nematocera</taxon>
        <taxon>Culicoidea</taxon>
        <taxon>Culicidae</taxon>
        <taxon>Anophelinae</taxon>
        <taxon>Anopheles</taxon>
    </lineage>
</organism>
<reference evidence="2 4" key="1">
    <citation type="journal article" date="2014" name="BMC Genomics">
        <title>Genome sequence of Anopheles sinensis provides insight into genetics basis of mosquito competence for malaria parasites.</title>
        <authorList>
            <person name="Zhou D."/>
            <person name="Zhang D."/>
            <person name="Ding G."/>
            <person name="Shi L."/>
            <person name="Hou Q."/>
            <person name="Ye Y."/>
            <person name="Xu Y."/>
            <person name="Zhou H."/>
            <person name="Xiong C."/>
            <person name="Li S."/>
            <person name="Yu J."/>
            <person name="Hong S."/>
            <person name="Yu X."/>
            <person name="Zou P."/>
            <person name="Chen C."/>
            <person name="Chang X."/>
            <person name="Wang W."/>
            <person name="Lv Y."/>
            <person name="Sun Y."/>
            <person name="Ma L."/>
            <person name="Shen B."/>
            <person name="Zhu C."/>
        </authorList>
    </citation>
    <scope>NUCLEOTIDE SEQUENCE [LARGE SCALE GENOMIC DNA]</scope>
</reference>
<sequence>MYTQGYCEPGKILYIARDGKIPQCIRNECKDGQVKFGDDCGVLNAEHKSCLLAGLKLVIGINEHTHQLECVNISGVAVNSTLINNNRQSPNATG</sequence>
<dbReference type="Proteomes" id="UP000030765">
    <property type="component" value="Unassembled WGS sequence"/>
</dbReference>
<dbReference type="Pfam" id="PF16033">
    <property type="entry name" value="DUF4789"/>
    <property type="match status" value="1"/>
</dbReference>
<accession>A0A084VLB8</accession>
<evidence type="ECO:0000259" key="1">
    <source>
        <dbReference type="Pfam" id="PF16033"/>
    </source>
</evidence>
<reference evidence="3" key="2">
    <citation type="submission" date="2020-05" db="UniProtKB">
        <authorList>
            <consortium name="EnsemblMetazoa"/>
        </authorList>
    </citation>
    <scope>IDENTIFICATION</scope>
</reference>